<name>A0ACC4BJL8_POPAL</name>
<reference evidence="1 2" key="1">
    <citation type="journal article" date="2024" name="Plant Biotechnol. J.">
        <title>Genome and CRISPR/Cas9 system of a widespread forest tree (Populus alba) in the world.</title>
        <authorList>
            <person name="Liu Y.J."/>
            <person name="Jiang P.F."/>
            <person name="Han X.M."/>
            <person name="Li X.Y."/>
            <person name="Wang H.M."/>
            <person name="Wang Y.J."/>
            <person name="Wang X.X."/>
            <person name="Zeng Q.Y."/>
        </authorList>
    </citation>
    <scope>NUCLEOTIDE SEQUENCE [LARGE SCALE GENOMIC DNA]</scope>
    <source>
        <strain evidence="2">cv. PAL-ZL1</strain>
    </source>
</reference>
<accession>A0ACC4BJL8</accession>
<dbReference type="Proteomes" id="UP000309997">
    <property type="component" value="Unassembled WGS sequence"/>
</dbReference>
<evidence type="ECO:0000313" key="1">
    <source>
        <dbReference type="EMBL" id="KAL3578788.1"/>
    </source>
</evidence>
<protein>
    <submittedName>
        <fullName evidence="1">Uncharacterized protein</fullName>
    </submittedName>
</protein>
<evidence type="ECO:0000313" key="2">
    <source>
        <dbReference type="Proteomes" id="UP000309997"/>
    </source>
</evidence>
<keyword evidence="2" id="KW-1185">Reference proteome</keyword>
<sequence>MLLLSITLVTTSLQHHNYHDSNRSTRFHQPLKVVGMAKETTDDSGNGIIEKAAISGGSVSAPAIAWSF</sequence>
<comment type="caution">
    <text evidence="1">The sequence shown here is derived from an EMBL/GenBank/DDBJ whole genome shotgun (WGS) entry which is preliminary data.</text>
</comment>
<gene>
    <name evidence="1" type="ORF">D5086_020292</name>
</gene>
<dbReference type="EMBL" id="RCHU02000010">
    <property type="protein sequence ID" value="KAL3578788.1"/>
    <property type="molecule type" value="Genomic_DNA"/>
</dbReference>
<proteinExistence type="predicted"/>
<organism evidence="1 2">
    <name type="scientific">Populus alba</name>
    <name type="common">White poplar</name>
    <dbReference type="NCBI Taxonomy" id="43335"/>
    <lineage>
        <taxon>Eukaryota</taxon>
        <taxon>Viridiplantae</taxon>
        <taxon>Streptophyta</taxon>
        <taxon>Embryophyta</taxon>
        <taxon>Tracheophyta</taxon>
        <taxon>Spermatophyta</taxon>
        <taxon>Magnoliopsida</taxon>
        <taxon>eudicotyledons</taxon>
        <taxon>Gunneridae</taxon>
        <taxon>Pentapetalae</taxon>
        <taxon>rosids</taxon>
        <taxon>fabids</taxon>
        <taxon>Malpighiales</taxon>
        <taxon>Salicaceae</taxon>
        <taxon>Saliceae</taxon>
        <taxon>Populus</taxon>
    </lineage>
</organism>